<evidence type="ECO:0000256" key="6">
    <source>
        <dbReference type="PROSITE-ProRule" id="PRU00169"/>
    </source>
</evidence>
<dbReference type="Gene3D" id="3.30.565.10">
    <property type="entry name" value="Histidine kinase-like ATPase, C-terminal domain"/>
    <property type="match status" value="1"/>
</dbReference>
<proteinExistence type="predicted"/>
<dbReference type="PANTHER" id="PTHR43547">
    <property type="entry name" value="TWO-COMPONENT HISTIDINE KINASE"/>
    <property type="match status" value="1"/>
</dbReference>
<dbReference type="SMART" id="SM00448">
    <property type="entry name" value="REC"/>
    <property type="match status" value="2"/>
</dbReference>
<evidence type="ECO:0000313" key="13">
    <source>
        <dbReference type="Proteomes" id="UP000004344"/>
    </source>
</evidence>
<dbReference type="InterPro" id="IPR000700">
    <property type="entry name" value="PAS-assoc_C"/>
</dbReference>
<dbReference type="PROSITE" id="PS50110">
    <property type="entry name" value="RESPONSE_REGULATORY"/>
    <property type="match status" value="2"/>
</dbReference>
<dbReference type="InterPro" id="IPR003661">
    <property type="entry name" value="HisK_dim/P_dom"/>
</dbReference>
<dbReference type="InterPro" id="IPR000014">
    <property type="entry name" value="PAS"/>
</dbReference>
<evidence type="ECO:0000256" key="3">
    <source>
        <dbReference type="ARBA" id="ARBA00022553"/>
    </source>
</evidence>
<dbReference type="InterPro" id="IPR035965">
    <property type="entry name" value="PAS-like_dom_sf"/>
</dbReference>
<dbReference type="Proteomes" id="UP000004344">
    <property type="component" value="Unassembled WGS sequence"/>
</dbReference>
<dbReference type="Pfam" id="PF00072">
    <property type="entry name" value="Response_reg"/>
    <property type="match status" value="2"/>
</dbReference>
<gene>
    <name evidence="12" type="ORF">FJSC11DRAFT_4604</name>
</gene>
<evidence type="ECO:0000259" key="9">
    <source>
        <dbReference type="PROSITE" id="PS50110"/>
    </source>
</evidence>
<name>G6G0F5_9CYAN</name>
<dbReference type="RefSeq" id="WP_009460359.1">
    <property type="nucleotide sequence ID" value="NZ_AGIZ01000022.1"/>
</dbReference>
<evidence type="ECO:0000256" key="1">
    <source>
        <dbReference type="ARBA" id="ARBA00000085"/>
    </source>
</evidence>
<dbReference type="PROSITE" id="PS50113">
    <property type="entry name" value="PAC"/>
    <property type="match status" value="1"/>
</dbReference>
<feature type="domain" description="Response regulatory" evidence="9">
    <location>
        <begin position="653"/>
        <end position="771"/>
    </location>
</feature>
<keyword evidence="5" id="KW-0902">Two-component regulatory system</keyword>
<dbReference type="NCBIfam" id="TIGR00229">
    <property type="entry name" value="sensory_box"/>
    <property type="match status" value="1"/>
</dbReference>
<dbReference type="InterPro" id="IPR001610">
    <property type="entry name" value="PAC"/>
</dbReference>
<dbReference type="PROSITE" id="PS50112">
    <property type="entry name" value="PAS"/>
    <property type="match status" value="1"/>
</dbReference>
<evidence type="ECO:0000256" key="4">
    <source>
        <dbReference type="ARBA" id="ARBA00022777"/>
    </source>
</evidence>
<feature type="modified residue" description="4-aspartylphosphate" evidence="6">
    <location>
        <position position="57"/>
    </location>
</feature>
<dbReference type="SMART" id="SM00387">
    <property type="entry name" value="HATPase_c"/>
    <property type="match status" value="1"/>
</dbReference>
<dbReference type="SUPFAM" id="SSF55874">
    <property type="entry name" value="ATPase domain of HSP90 chaperone/DNA topoisomerase II/histidine kinase"/>
    <property type="match status" value="1"/>
</dbReference>
<feature type="domain" description="Histidine kinase" evidence="8">
    <location>
        <begin position="300"/>
        <end position="593"/>
    </location>
</feature>
<dbReference type="CDD" id="cd00082">
    <property type="entry name" value="HisKA"/>
    <property type="match status" value="1"/>
</dbReference>
<feature type="region of interest" description="Disordered" evidence="7">
    <location>
        <begin position="491"/>
        <end position="514"/>
    </location>
</feature>
<evidence type="ECO:0000256" key="7">
    <source>
        <dbReference type="SAM" id="MobiDB-lite"/>
    </source>
</evidence>
<dbReference type="CDD" id="cd00130">
    <property type="entry name" value="PAS"/>
    <property type="match status" value="1"/>
</dbReference>
<dbReference type="InterPro" id="IPR004358">
    <property type="entry name" value="Sig_transdc_His_kin-like_C"/>
</dbReference>
<dbReference type="Pfam" id="PF08447">
    <property type="entry name" value="PAS_3"/>
    <property type="match status" value="1"/>
</dbReference>
<evidence type="ECO:0000259" key="10">
    <source>
        <dbReference type="PROSITE" id="PS50112"/>
    </source>
</evidence>
<keyword evidence="13" id="KW-1185">Reference proteome</keyword>
<dbReference type="InterPro" id="IPR001789">
    <property type="entry name" value="Sig_transdc_resp-reg_receiver"/>
</dbReference>
<keyword evidence="4 12" id="KW-0418">Kinase</keyword>
<dbReference type="InterPro" id="IPR011006">
    <property type="entry name" value="CheY-like_superfamily"/>
</dbReference>
<feature type="modified residue" description="4-aspartylphosphate" evidence="6">
    <location>
        <position position="702"/>
    </location>
</feature>
<comment type="caution">
    <text evidence="12">The sequence shown here is derived from an EMBL/GenBank/DDBJ whole genome shotgun (WGS) entry which is preliminary data.</text>
</comment>
<dbReference type="PROSITE" id="PS50109">
    <property type="entry name" value="HIS_KIN"/>
    <property type="match status" value="1"/>
</dbReference>
<feature type="domain" description="PAS" evidence="10">
    <location>
        <begin position="151"/>
        <end position="222"/>
    </location>
</feature>
<dbReference type="SMART" id="SM00086">
    <property type="entry name" value="PAC"/>
    <property type="match status" value="1"/>
</dbReference>
<keyword evidence="3 6" id="KW-0597">Phosphoprotein</keyword>
<reference evidence="12 13" key="1">
    <citation type="submission" date="2011-09" db="EMBL/GenBank/DDBJ databases">
        <title>The draft genome of Fischerella sp. JSC-11.</title>
        <authorList>
            <consortium name="US DOE Joint Genome Institute (JGI-PGF)"/>
            <person name="Lucas S."/>
            <person name="Han J."/>
            <person name="Lapidus A."/>
            <person name="Cheng J.-F."/>
            <person name="Goodwin L."/>
            <person name="Pitluck S."/>
            <person name="Peters L."/>
            <person name="Land M.L."/>
            <person name="Hauser L."/>
            <person name="Sarkisova S."/>
            <person name="Bryant D.A."/>
            <person name="Brown I."/>
            <person name="Woyke T.J."/>
        </authorList>
    </citation>
    <scope>NUCLEOTIDE SEQUENCE [LARGE SCALE GENOMIC DNA]</scope>
    <source>
        <strain evidence="12 13">JSC-11</strain>
    </source>
</reference>
<evidence type="ECO:0000259" key="11">
    <source>
        <dbReference type="PROSITE" id="PS50113"/>
    </source>
</evidence>
<accession>G6G0F5</accession>
<dbReference type="Pfam" id="PF00512">
    <property type="entry name" value="HisKA"/>
    <property type="match status" value="1"/>
</dbReference>
<dbReference type="InterPro" id="IPR013655">
    <property type="entry name" value="PAS_fold_3"/>
</dbReference>
<evidence type="ECO:0000256" key="5">
    <source>
        <dbReference type="ARBA" id="ARBA00023012"/>
    </source>
</evidence>
<dbReference type="EC" id="2.7.13.3" evidence="2"/>
<dbReference type="SUPFAM" id="SSF47384">
    <property type="entry name" value="Homodimeric domain of signal transducing histidine kinase"/>
    <property type="match status" value="1"/>
</dbReference>
<dbReference type="Gene3D" id="3.40.50.2300">
    <property type="match status" value="2"/>
</dbReference>
<dbReference type="SUPFAM" id="SSF52172">
    <property type="entry name" value="CheY-like"/>
    <property type="match status" value="2"/>
</dbReference>
<dbReference type="Pfam" id="PF02518">
    <property type="entry name" value="HATPase_c"/>
    <property type="match status" value="1"/>
</dbReference>
<sequence length="778" mass="86344">MLFEPKVNVLLVDDHPENLLALEAILDSLGQNLVRATSGAEALRNLLNQDFAVILLDVQMPDMDGFETAALIRQRERSRHTPIIFVTAFNTSDNMVFRGYSLGAVDYLFKPIEPEILKSKVAAFIDLFQKSAEVKRQAAQLAAMNAELKKREEMFRSLSACSPVGIFLTDAHGKCTYANPRYHAIFGLTPEQSLDEGWIATIHHEEQQSVVANWYAAAAEGRGYKGEFRIITPAGIERWVYMSSSPMLSEEGNVIGFTGTSEDITERKKAEEEHIKLIREQTARQEAETANRLKDEFLATLSHELRTPLTSILGWARLLRQRKLNEEAITRAIETIERNADLQAQLIEDILDVSRIMRGKLTLNICPVNLVSLTATVVNSIRLEAEAKKIQLEYVVELNETENTATQRRDDIENKEDVGMRVHGETTNTDEILSPSPPLPVTASSVIVSGDPNRLQQVLWNLLNNAIKFTPSDGRVEVRLEVVNDWEIGRTGDGEKVESTSPHHPTTPPPHHKNRYAQITITDTGVGISPEFLPYVFDRFRQADGSITRNHGGLGLGLAIVRYLVEMHSGSVHADSPGVGQGATFSVKLPLLATQQAPQDQESKNRECAVATKAEGNFPKTPVLQRWNLKQTEQITKTAFPNSVVEQSLSGLQVLVVDGDTDTREYVTTVLQESGAEVTAIDSVQSALLIIAKSLPDVLISDISMPEEDGYTLIRKIRNLQPEQGRDLPAIALTAYARPQDCQQALDAGFQMYVSKPVEPNQLIHSVAKLMQRLGRGS</sequence>
<organism evidence="12 13">
    <name type="scientific">Fischerella thermalis JSC-11</name>
    <dbReference type="NCBI Taxonomy" id="741277"/>
    <lineage>
        <taxon>Bacteria</taxon>
        <taxon>Bacillati</taxon>
        <taxon>Cyanobacteriota</taxon>
        <taxon>Cyanophyceae</taxon>
        <taxon>Nostocales</taxon>
        <taxon>Hapalosiphonaceae</taxon>
        <taxon>Fischerella</taxon>
    </lineage>
</organism>
<dbReference type="SMART" id="SM00388">
    <property type="entry name" value="HisKA"/>
    <property type="match status" value="1"/>
</dbReference>
<dbReference type="PRINTS" id="PR00344">
    <property type="entry name" value="BCTRLSENSOR"/>
</dbReference>
<feature type="domain" description="PAC" evidence="11">
    <location>
        <begin position="224"/>
        <end position="276"/>
    </location>
</feature>
<dbReference type="InterPro" id="IPR036890">
    <property type="entry name" value="HATPase_C_sf"/>
</dbReference>
<dbReference type="Gene3D" id="3.30.450.20">
    <property type="entry name" value="PAS domain"/>
    <property type="match status" value="1"/>
</dbReference>
<dbReference type="SMART" id="SM00091">
    <property type="entry name" value="PAS"/>
    <property type="match status" value="1"/>
</dbReference>
<evidence type="ECO:0000259" key="8">
    <source>
        <dbReference type="PROSITE" id="PS50109"/>
    </source>
</evidence>
<dbReference type="CDD" id="cd17580">
    <property type="entry name" value="REC_2_DhkD-like"/>
    <property type="match status" value="1"/>
</dbReference>
<dbReference type="InterPro" id="IPR036097">
    <property type="entry name" value="HisK_dim/P_sf"/>
</dbReference>
<dbReference type="PANTHER" id="PTHR43547:SF2">
    <property type="entry name" value="HYBRID SIGNAL TRANSDUCTION HISTIDINE KINASE C"/>
    <property type="match status" value="1"/>
</dbReference>
<protein>
    <recommendedName>
        <fullName evidence="2">histidine kinase</fullName>
        <ecNumber evidence="2">2.7.13.3</ecNumber>
    </recommendedName>
</protein>
<evidence type="ECO:0000313" key="12">
    <source>
        <dbReference type="EMBL" id="EHC08362.1"/>
    </source>
</evidence>
<evidence type="ECO:0000256" key="2">
    <source>
        <dbReference type="ARBA" id="ARBA00012438"/>
    </source>
</evidence>
<dbReference type="PATRIC" id="fig|741277.3.peg.4161"/>
<dbReference type="SUPFAM" id="SSF55785">
    <property type="entry name" value="PYP-like sensor domain (PAS domain)"/>
    <property type="match status" value="1"/>
</dbReference>
<dbReference type="CDD" id="cd16922">
    <property type="entry name" value="HATPase_EvgS-ArcB-TorS-like"/>
    <property type="match status" value="1"/>
</dbReference>
<dbReference type="GO" id="GO:0000155">
    <property type="term" value="F:phosphorelay sensor kinase activity"/>
    <property type="evidence" value="ECO:0007669"/>
    <property type="project" value="InterPro"/>
</dbReference>
<keyword evidence="4 12" id="KW-0808">Transferase</keyword>
<dbReference type="AlphaFoldDB" id="G6G0F5"/>
<dbReference type="InterPro" id="IPR005467">
    <property type="entry name" value="His_kinase_dom"/>
</dbReference>
<dbReference type="InterPro" id="IPR003594">
    <property type="entry name" value="HATPase_dom"/>
</dbReference>
<dbReference type="GeneID" id="35798163"/>
<feature type="domain" description="Response regulatory" evidence="9">
    <location>
        <begin position="8"/>
        <end position="125"/>
    </location>
</feature>
<comment type="catalytic activity">
    <reaction evidence="1">
        <text>ATP + protein L-histidine = ADP + protein N-phospho-L-histidine.</text>
        <dbReference type="EC" id="2.7.13.3"/>
    </reaction>
</comment>
<dbReference type="Gene3D" id="1.10.287.130">
    <property type="match status" value="1"/>
</dbReference>
<dbReference type="EMBL" id="AGIZ01000022">
    <property type="protein sequence ID" value="EHC08362.1"/>
    <property type="molecule type" value="Genomic_DNA"/>
</dbReference>